<dbReference type="InterPro" id="IPR000868">
    <property type="entry name" value="Isochorismatase-like_dom"/>
</dbReference>
<sequence>MRSSGAYVEKARAGQVTEQCVLHSAPDARIRHYDVVVPVDAVARIDPDLAEAAPA</sequence>
<comment type="caution">
    <text evidence="2">The sequence shown here is derived from an EMBL/GenBank/DDBJ whole genome shotgun (WGS) entry which is preliminary data.</text>
</comment>
<reference evidence="2 3" key="1">
    <citation type="submission" date="2020-08" db="EMBL/GenBank/DDBJ databases">
        <title>Genomic Encyclopedia of Type Strains, Phase III (KMG-III): the genomes of soil and plant-associated and newly described type strains.</title>
        <authorList>
            <person name="Whitman W."/>
        </authorList>
    </citation>
    <scope>NUCLEOTIDE SEQUENCE [LARGE SCALE GENOMIC DNA]</scope>
    <source>
        <strain evidence="2 3">SFB5A</strain>
    </source>
</reference>
<dbReference type="Pfam" id="PF00857">
    <property type="entry name" value="Isochorismatase"/>
    <property type="match status" value="1"/>
</dbReference>
<dbReference type="Proteomes" id="UP000582643">
    <property type="component" value="Unassembled WGS sequence"/>
</dbReference>
<dbReference type="EMBL" id="JACHJY010000014">
    <property type="protein sequence ID" value="MBB4986793.1"/>
    <property type="molecule type" value="Genomic_DNA"/>
</dbReference>
<dbReference type="Gene3D" id="3.40.50.850">
    <property type="entry name" value="Isochorismatase-like"/>
    <property type="match status" value="1"/>
</dbReference>
<gene>
    <name evidence="2" type="ORF">GGE06_007764</name>
</gene>
<accession>A0A7W7XH35</accession>
<keyword evidence="3" id="KW-1185">Reference proteome</keyword>
<proteinExistence type="predicted"/>
<feature type="domain" description="Isochorismatase-like" evidence="1">
    <location>
        <begin position="13"/>
        <end position="53"/>
    </location>
</feature>
<dbReference type="AlphaFoldDB" id="A0A7W7XH35"/>
<evidence type="ECO:0000313" key="2">
    <source>
        <dbReference type="EMBL" id="MBB4986793.1"/>
    </source>
</evidence>
<protein>
    <submittedName>
        <fullName evidence="2">Nicotinamidase-related amidase</fullName>
    </submittedName>
</protein>
<dbReference type="SUPFAM" id="SSF52499">
    <property type="entry name" value="Isochorismatase-like hydrolases"/>
    <property type="match status" value="1"/>
</dbReference>
<name>A0A7W7XH35_9ACTN</name>
<dbReference type="InterPro" id="IPR036380">
    <property type="entry name" value="Isochorismatase-like_sf"/>
</dbReference>
<evidence type="ECO:0000313" key="3">
    <source>
        <dbReference type="Proteomes" id="UP000582643"/>
    </source>
</evidence>
<organism evidence="2 3">
    <name type="scientific">Streptomyces nymphaeiformis</name>
    <dbReference type="NCBI Taxonomy" id="2663842"/>
    <lineage>
        <taxon>Bacteria</taxon>
        <taxon>Bacillati</taxon>
        <taxon>Actinomycetota</taxon>
        <taxon>Actinomycetes</taxon>
        <taxon>Kitasatosporales</taxon>
        <taxon>Streptomycetaceae</taxon>
        <taxon>Streptomyces</taxon>
    </lineage>
</organism>
<evidence type="ECO:0000259" key="1">
    <source>
        <dbReference type="Pfam" id="PF00857"/>
    </source>
</evidence>